<organism evidence="1 2">
    <name type="scientific">Linnemannia hyalina</name>
    <dbReference type="NCBI Taxonomy" id="64524"/>
    <lineage>
        <taxon>Eukaryota</taxon>
        <taxon>Fungi</taxon>
        <taxon>Fungi incertae sedis</taxon>
        <taxon>Mucoromycota</taxon>
        <taxon>Mortierellomycotina</taxon>
        <taxon>Mortierellomycetes</taxon>
        <taxon>Mortierellales</taxon>
        <taxon>Mortierellaceae</taxon>
        <taxon>Linnemannia</taxon>
    </lineage>
</organism>
<dbReference type="EMBL" id="JAHRHY010000008">
    <property type="protein sequence ID" value="KAG9067634.1"/>
    <property type="molecule type" value="Genomic_DNA"/>
</dbReference>
<gene>
    <name evidence="1" type="ORF">KI688_012419</name>
</gene>
<evidence type="ECO:0000313" key="1">
    <source>
        <dbReference type="EMBL" id="KAG9067634.1"/>
    </source>
</evidence>
<keyword evidence="2" id="KW-1185">Reference proteome</keyword>
<reference evidence="1" key="1">
    <citation type="submission" date="2021-06" db="EMBL/GenBank/DDBJ databases">
        <title>Genome Sequence of Mortierella hyaline Strain SCG-10, a Cold-Adapted, Nitrate-Reducing Fungus Isolated from Soil in Minnesota, USA.</title>
        <authorList>
            <person name="Aldossari N."/>
        </authorList>
    </citation>
    <scope>NUCLEOTIDE SEQUENCE</scope>
    <source>
        <strain evidence="1">SCG-10</strain>
    </source>
</reference>
<accession>A0A9P7XXC6</accession>
<sequence>MQSTLVILGTALSLQDADHVCSAIAKPINFTRITEFPLFNETDVDKLLSDLVDMSGCEIPPAKRYKLTGRARFSVDVVKRLASRCSSKASKQAILASAVDLSIEQTLTQLRAGVCEILESDNTGEAARLLCRMVLAYRLSGAKISFSSQQQSDFVDKALCRLTPHPDGIHLIMDEPMVLEAVQEELKASCKDPSFVEYLDQLYQVVTNFGVASTSKENALEPLVRRSLQRFNGYRLVDLPFLRGVALPTWCITLRLQIDSIDTAKGFGYTIGGVRADLAFLTKCPPNKMLIACSGTRPDAAWFFSNRKYAGSLAIKFFSRRFSAEMQQSNETSSDIRACFLQANGTLNESLANIRSDYEASGTPSNLRGILRIHTEFHNVKRGMPTSHIKKDSVTRAEDVMVYITLLNMDDFFFEGIPEHKDDMVQLKKIIRYVCQE</sequence>
<protein>
    <submittedName>
        <fullName evidence="1">Uncharacterized protein</fullName>
    </submittedName>
</protein>
<evidence type="ECO:0000313" key="2">
    <source>
        <dbReference type="Proteomes" id="UP000707451"/>
    </source>
</evidence>
<proteinExistence type="predicted"/>
<dbReference type="Proteomes" id="UP000707451">
    <property type="component" value="Unassembled WGS sequence"/>
</dbReference>
<dbReference type="AlphaFoldDB" id="A0A9P7XXC6"/>
<name>A0A9P7XXC6_9FUNG</name>
<comment type="caution">
    <text evidence="1">The sequence shown here is derived from an EMBL/GenBank/DDBJ whole genome shotgun (WGS) entry which is preliminary data.</text>
</comment>
<dbReference type="OrthoDB" id="2420447at2759"/>